<feature type="compositionally biased region" description="Polar residues" evidence="9">
    <location>
        <begin position="368"/>
        <end position="386"/>
    </location>
</feature>
<evidence type="ECO:0000256" key="8">
    <source>
        <dbReference type="ARBA" id="ARBA00023136"/>
    </source>
</evidence>
<evidence type="ECO:0000256" key="9">
    <source>
        <dbReference type="SAM" id="MobiDB-lite"/>
    </source>
</evidence>
<evidence type="ECO:0000256" key="3">
    <source>
        <dbReference type="ARBA" id="ARBA00022448"/>
    </source>
</evidence>
<comment type="subcellular location">
    <subcellularLocation>
        <location evidence="1">Cell inner membrane</location>
        <topology evidence="1">Multi-pass membrane protein</topology>
    </subcellularLocation>
</comment>
<sequence length="386" mass="41859">MSLFKRSVVSEIVSHASVVMSTLLIVWLSVLLVRLLGDAAGGQIGADVVLGLAAFSTITALPVIMAVSLFIAVLTTVSRSYRESEMVVWFASGLSLADWLRPVLRCAIPVAVLIALLTLGASPWAYRQIAEYRERFEQRSDLSKVVAGQFAESEGGQRVFFAEEPTSPDQELGGVFIRINEPEWHSLVMAGSARIETQENGDRFLVLSSGHRYDLKPGEAEMRVADFERYGVRLESRSSEDPLQQARAAAEQVIKARPTLQLLEDNDDRAQGQIMWRLALPLAALNLALLAVPLGVVNPRLGRSGDLLLAGLIGLLYMNLINLSRGWIGSGKLDFGVGVWLVHALMGALTAWLLYRRLRLAGPKDSGGSRNSGGRPTKGQGTSGVA</sequence>
<evidence type="ECO:0000256" key="10">
    <source>
        <dbReference type="SAM" id="Phobius"/>
    </source>
</evidence>
<dbReference type="RefSeq" id="WP_109062204.1">
    <property type="nucleotide sequence ID" value="NZ_QETA01000004.1"/>
</dbReference>
<dbReference type="PANTHER" id="PTHR33529:SF7">
    <property type="entry name" value="LIPOPOLYSACCHARIDE EXPORT SYSTEM PERMEASE PROTEIN LPTF"/>
    <property type="match status" value="1"/>
</dbReference>
<gene>
    <name evidence="11" type="primary">lptF</name>
    <name evidence="11" type="ORF">DD235_11440</name>
</gene>
<dbReference type="EMBL" id="QETA01000004">
    <property type="protein sequence ID" value="PWF22680.1"/>
    <property type="molecule type" value="Genomic_DNA"/>
</dbReference>
<proteinExistence type="predicted"/>
<evidence type="ECO:0000256" key="6">
    <source>
        <dbReference type="ARBA" id="ARBA00022692"/>
    </source>
</evidence>
<evidence type="ECO:0000313" key="12">
    <source>
        <dbReference type="Proteomes" id="UP000245212"/>
    </source>
</evidence>
<dbReference type="GO" id="GO:0055085">
    <property type="term" value="P:transmembrane transport"/>
    <property type="evidence" value="ECO:0007669"/>
    <property type="project" value="InterPro"/>
</dbReference>
<accession>A0A2V1K0N1</accession>
<feature type="transmembrane region" description="Helical" evidence="10">
    <location>
        <begin position="335"/>
        <end position="355"/>
    </location>
</feature>
<evidence type="ECO:0000256" key="1">
    <source>
        <dbReference type="ARBA" id="ARBA00004429"/>
    </source>
</evidence>
<comment type="caution">
    <text evidence="11">The sequence shown here is derived from an EMBL/GenBank/DDBJ whole genome shotgun (WGS) entry which is preliminary data.</text>
</comment>
<organism evidence="11 12">
    <name type="scientific">Corticimicrobacter populi</name>
    <dbReference type="NCBI Taxonomy" id="2175229"/>
    <lineage>
        <taxon>Bacteria</taxon>
        <taxon>Pseudomonadati</taxon>
        <taxon>Pseudomonadota</taxon>
        <taxon>Betaproteobacteria</taxon>
        <taxon>Burkholderiales</taxon>
        <taxon>Alcaligenaceae</taxon>
        <taxon>Corticimicrobacter</taxon>
    </lineage>
</organism>
<keyword evidence="4" id="KW-1003">Cell membrane</keyword>
<name>A0A2V1K0N1_9BURK</name>
<keyword evidence="6 10" id="KW-0812">Transmembrane</keyword>
<evidence type="ECO:0000256" key="7">
    <source>
        <dbReference type="ARBA" id="ARBA00022989"/>
    </source>
</evidence>
<reference evidence="12" key="1">
    <citation type="submission" date="2018-05" db="EMBL/GenBank/DDBJ databases">
        <authorList>
            <person name="Li Y."/>
        </authorList>
    </citation>
    <scope>NUCLEOTIDE SEQUENCE [LARGE SCALE GENOMIC DNA]</scope>
    <source>
        <strain evidence="12">3d-2-2</strain>
    </source>
</reference>
<keyword evidence="12" id="KW-1185">Reference proteome</keyword>
<dbReference type="NCBIfam" id="TIGR04407">
    <property type="entry name" value="LptF_YjgP"/>
    <property type="match status" value="1"/>
</dbReference>
<dbReference type="PANTHER" id="PTHR33529">
    <property type="entry name" value="SLR0882 PROTEIN-RELATED"/>
    <property type="match status" value="1"/>
</dbReference>
<dbReference type="Proteomes" id="UP000245212">
    <property type="component" value="Unassembled WGS sequence"/>
</dbReference>
<keyword evidence="7 10" id="KW-1133">Transmembrane helix</keyword>
<dbReference type="Pfam" id="PF03739">
    <property type="entry name" value="LptF_LptG"/>
    <property type="match status" value="1"/>
</dbReference>
<dbReference type="GO" id="GO:0043190">
    <property type="term" value="C:ATP-binding cassette (ABC) transporter complex"/>
    <property type="evidence" value="ECO:0007669"/>
    <property type="project" value="InterPro"/>
</dbReference>
<dbReference type="InterPro" id="IPR005495">
    <property type="entry name" value="LptG/LptF_permease"/>
</dbReference>
<feature type="transmembrane region" description="Helical" evidence="10">
    <location>
        <begin position="107"/>
        <end position="126"/>
    </location>
</feature>
<evidence type="ECO:0000256" key="2">
    <source>
        <dbReference type="ARBA" id="ARBA00014213"/>
    </source>
</evidence>
<protein>
    <recommendedName>
        <fullName evidence="2">Lipopolysaccharide export system permease protein LptF</fullName>
    </recommendedName>
</protein>
<feature type="transmembrane region" description="Helical" evidence="10">
    <location>
        <begin position="308"/>
        <end position="328"/>
    </location>
</feature>
<keyword evidence="3" id="KW-0813">Transport</keyword>
<evidence type="ECO:0000256" key="4">
    <source>
        <dbReference type="ARBA" id="ARBA00022475"/>
    </source>
</evidence>
<dbReference type="GO" id="GO:0015920">
    <property type="term" value="P:lipopolysaccharide transport"/>
    <property type="evidence" value="ECO:0007669"/>
    <property type="project" value="TreeGrafter"/>
</dbReference>
<keyword evidence="5" id="KW-0997">Cell inner membrane</keyword>
<keyword evidence="8 10" id="KW-0472">Membrane</keyword>
<feature type="transmembrane region" description="Helical" evidence="10">
    <location>
        <begin position="278"/>
        <end position="296"/>
    </location>
</feature>
<dbReference type="AlphaFoldDB" id="A0A2V1K0N1"/>
<feature type="transmembrane region" description="Helical" evidence="10">
    <location>
        <begin position="48"/>
        <end position="74"/>
    </location>
</feature>
<evidence type="ECO:0000256" key="5">
    <source>
        <dbReference type="ARBA" id="ARBA00022519"/>
    </source>
</evidence>
<feature type="transmembrane region" description="Helical" evidence="10">
    <location>
        <begin position="12"/>
        <end position="36"/>
    </location>
</feature>
<evidence type="ECO:0000313" key="11">
    <source>
        <dbReference type="EMBL" id="PWF22680.1"/>
    </source>
</evidence>
<dbReference type="InterPro" id="IPR030922">
    <property type="entry name" value="LptF"/>
</dbReference>
<feature type="region of interest" description="Disordered" evidence="9">
    <location>
        <begin position="364"/>
        <end position="386"/>
    </location>
</feature>